<reference evidence="4" key="1">
    <citation type="submission" date="2023-03" db="EMBL/GenBank/DDBJ databases">
        <authorList>
            <person name="Steffen K."/>
            <person name="Cardenas P."/>
        </authorList>
    </citation>
    <scope>NUCLEOTIDE SEQUENCE</scope>
</reference>
<feature type="compositionally biased region" description="Basic residues" evidence="2">
    <location>
        <begin position="1"/>
        <end position="13"/>
    </location>
</feature>
<dbReference type="GO" id="GO:0005634">
    <property type="term" value="C:nucleus"/>
    <property type="evidence" value="ECO:0007669"/>
    <property type="project" value="TreeGrafter"/>
</dbReference>
<dbReference type="InterPro" id="IPR022312">
    <property type="entry name" value="DNA_pol_X"/>
</dbReference>
<evidence type="ECO:0000256" key="2">
    <source>
        <dbReference type="SAM" id="MobiDB-lite"/>
    </source>
</evidence>
<feature type="domain" description="Crossover junction endonuclease MUS81-like HHH" evidence="3">
    <location>
        <begin position="101"/>
        <end position="173"/>
    </location>
</feature>
<dbReference type="Gene3D" id="1.10.150.110">
    <property type="entry name" value="DNA polymerase beta, N-terminal domain-like"/>
    <property type="match status" value="1"/>
</dbReference>
<gene>
    <name evidence="4" type="ORF">GBAR_LOCUS28695</name>
</gene>
<comment type="caution">
    <text evidence="4">The sequence shown here is derived from an EMBL/GenBank/DDBJ whole genome shotgun (WGS) entry which is preliminary data.</text>
</comment>
<dbReference type="GO" id="GO:0003677">
    <property type="term" value="F:DNA binding"/>
    <property type="evidence" value="ECO:0007669"/>
    <property type="project" value="InterPro"/>
</dbReference>
<evidence type="ECO:0000256" key="1">
    <source>
        <dbReference type="PIRSR" id="PIRSR622312-50"/>
    </source>
</evidence>
<dbReference type="Pfam" id="PF14716">
    <property type="entry name" value="HHH_8"/>
    <property type="match status" value="1"/>
</dbReference>
<dbReference type="Proteomes" id="UP001174909">
    <property type="component" value="Unassembled WGS sequence"/>
</dbReference>
<feature type="region of interest" description="Disordered" evidence="2">
    <location>
        <begin position="1"/>
        <end position="68"/>
    </location>
</feature>
<dbReference type="SUPFAM" id="SSF47802">
    <property type="entry name" value="DNA polymerase beta, N-terminal domain-like"/>
    <property type="match status" value="1"/>
</dbReference>
<proteinExistence type="predicted"/>
<dbReference type="EMBL" id="CASHTH010004016">
    <property type="protein sequence ID" value="CAI8052488.1"/>
    <property type="molecule type" value="Genomic_DNA"/>
</dbReference>
<evidence type="ECO:0000259" key="3">
    <source>
        <dbReference type="Pfam" id="PF14716"/>
    </source>
</evidence>
<protein>
    <submittedName>
        <fullName evidence="4">DNA polymerase lambda</fullName>
    </submittedName>
</protein>
<dbReference type="InterPro" id="IPR027421">
    <property type="entry name" value="DNA_pol_lamdba_lyase_dom_sf"/>
</dbReference>
<dbReference type="PANTHER" id="PTHR11276">
    <property type="entry name" value="DNA POLYMERASE TYPE-X FAMILY MEMBER"/>
    <property type="match status" value="1"/>
</dbReference>
<organism evidence="4 5">
    <name type="scientific">Geodia barretti</name>
    <name type="common">Barrett's horny sponge</name>
    <dbReference type="NCBI Taxonomy" id="519541"/>
    <lineage>
        <taxon>Eukaryota</taxon>
        <taxon>Metazoa</taxon>
        <taxon>Porifera</taxon>
        <taxon>Demospongiae</taxon>
        <taxon>Heteroscleromorpha</taxon>
        <taxon>Tetractinellida</taxon>
        <taxon>Astrophorina</taxon>
        <taxon>Geodiidae</taxon>
        <taxon>Geodia</taxon>
    </lineage>
</organism>
<keyword evidence="5" id="KW-1185">Reference proteome</keyword>
<evidence type="ECO:0000313" key="4">
    <source>
        <dbReference type="EMBL" id="CAI8052488.1"/>
    </source>
</evidence>
<accession>A0AA35TRF3</accession>
<dbReference type="AlphaFoldDB" id="A0AA35TRF3"/>
<feature type="compositionally biased region" description="Low complexity" evidence="2">
    <location>
        <begin position="29"/>
        <end position="42"/>
    </location>
</feature>
<evidence type="ECO:0000313" key="5">
    <source>
        <dbReference type="Proteomes" id="UP001174909"/>
    </source>
</evidence>
<dbReference type="InterPro" id="IPR010996">
    <property type="entry name" value="HHH_MUS81"/>
</dbReference>
<dbReference type="PANTHER" id="PTHR11276:SF28">
    <property type="entry name" value="DNA POLYMERASE LAMBDA"/>
    <property type="match status" value="1"/>
</dbReference>
<dbReference type="GO" id="GO:0003887">
    <property type="term" value="F:DNA-directed DNA polymerase activity"/>
    <property type="evidence" value="ECO:0007669"/>
    <property type="project" value="InterPro"/>
</dbReference>
<feature type="active site" description="Nucleophile; Schiff-base intermediate with DNA; for 5'-dRP lyase activity" evidence="1">
    <location>
        <position position="163"/>
    </location>
</feature>
<sequence>MRRKTTKSRKRPKSFLTGSQPPLERWKSESTATTTTSSSSPNKKSKLPPSDPDSDYVDSGEDEEGEGRLAVVDISSLPPPSKRKRRWRCEIPPSEAQSWVNHNQHITDKLEELLAVYKSCPDDKWRAMSTTKVIQAMKKHPKEITCYEDALTVPFVGKRLAQKIDEIVASGRLRRLEAVDKEKQAALSAFAKIHGVGQVLAEQFYAQVN</sequence>
<feature type="compositionally biased region" description="Acidic residues" evidence="2">
    <location>
        <begin position="52"/>
        <end position="65"/>
    </location>
</feature>
<dbReference type="FunFam" id="1.10.150.110:FF:000005">
    <property type="entry name" value="DNA polymerase POL4"/>
    <property type="match status" value="1"/>
</dbReference>
<name>A0AA35TRF3_GEOBA</name>
<dbReference type="GO" id="GO:0006303">
    <property type="term" value="P:double-strand break repair via nonhomologous end joining"/>
    <property type="evidence" value="ECO:0007669"/>
    <property type="project" value="TreeGrafter"/>
</dbReference>